<dbReference type="EMBL" id="JBBPBN010000027">
    <property type="protein sequence ID" value="KAK9007096.1"/>
    <property type="molecule type" value="Genomic_DNA"/>
</dbReference>
<dbReference type="Proteomes" id="UP001396334">
    <property type="component" value="Unassembled WGS sequence"/>
</dbReference>
<dbReference type="PANTHER" id="PTHR35046">
    <property type="entry name" value="ZINC KNUCKLE (CCHC-TYPE) FAMILY PROTEIN"/>
    <property type="match status" value="1"/>
</dbReference>
<organism evidence="2 3">
    <name type="scientific">Hibiscus sabdariffa</name>
    <name type="common">roselle</name>
    <dbReference type="NCBI Taxonomy" id="183260"/>
    <lineage>
        <taxon>Eukaryota</taxon>
        <taxon>Viridiplantae</taxon>
        <taxon>Streptophyta</taxon>
        <taxon>Embryophyta</taxon>
        <taxon>Tracheophyta</taxon>
        <taxon>Spermatophyta</taxon>
        <taxon>Magnoliopsida</taxon>
        <taxon>eudicotyledons</taxon>
        <taxon>Gunneridae</taxon>
        <taxon>Pentapetalae</taxon>
        <taxon>rosids</taxon>
        <taxon>malvids</taxon>
        <taxon>Malvales</taxon>
        <taxon>Malvaceae</taxon>
        <taxon>Malvoideae</taxon>
        <taxon>Hibiscus</taxon>
    </lineage>
</organism>
<name>A0ABR2R2D2_9ROSI</name>
<accession>A0ABR2R2D2</accession>
<comment type="caution">
    <text evidence="2">The sequence shown here is derived from an EMBL/GenBank/DDBJ whole genome shotgun (WGS) entry which is preliminary data.</text>
</comment>
<evidence type="ECO:0000256" key="1">
    <source>
        <dbReference type="SAM" id="MobiDB-lite"/>
    </source>
</evidence>
<gene>
    <name evidence="2" type="ORF">V6N11_050929</name>
</gene>
<dbReference type="CDD" id="cd00303">
    <property type="entry name" value="retropepsin_like"/>
    <property type="match status" value="1"/>
</dbReference>
<keyword evidence="3" id="KW-1185">Reference proteome</keyword>
<evidence type="ECO:0000313" key="3">
    <source>
        <dbReference type="Proteomes" id="UP001396334"/>
    </source>
</evidence>
<reference evidence="2 3" key="1">
    <citation type="journal article" date="2024" name="G3 (Bethesda)">
        <title>Genome assembly of Hibiscus sabdariffa L. provides insights into metabolisms of medicinal natural products.</title>
        <authorList>
            <person name="Kim T."/>
        </authorList>
    </citation>
    <scope>NUCLEOTIDE SEQUENCE [LARGE SCALE GENOMIC DNA]</scope>
    <source>
        <strain evidence="2">TK-2024</strain>
        <tissue evidence="2">Old leaves</tissue>
    </source>
</reference>
<dbReference type="SUPFAM" id="SSF50630">
    <property type="entry name" value="Acid proteases"/>
    <property type="match status" value="1"/>
</dbReference>
<dbReference type="PANTHER" id="PTHR35046:SF9">
    <property type="entry name" value="RNA-DIRECTED DNA POLYMERASE"/>
    <property type="match status" value="1"/>
</dbReference>
<feature type="region of interest" description="Disordered" evidence="1">
    <location>
        <begin position="137"/>
        <end position="162"/>
    </location>
</feature>
<protein>
    <submittedName>
        <fullName evidence="2">Uncharacterized protein</fullName>
    </submittedName>
</protein>
<sequence length="199" mass="22781">MVKGKLCSVIIDSGSCANVISSFLVDALNLPCQRYPKPYHLQWLNEGSEVKVTRRSLITFTMGNYCDDIWCDVVPMQAAHLLLGRPWQYDRDVTHHGKLNRYSLVYHGKKYTLTPLDPKDVYKDQLKMQKFCAGVRTPKDEKKAEKEALSNKSQRHDGPRVEYYDVLDDPPKGLLPLRGIEHQIDLIPGSSIPNRLAYH</sequence>
<evidence type="ECO:0000313" key="2">
    <source>
        <dbReference type="EMBL" id="KAK9007096.1"/>
    </source>
</evidence>
<dbReference type="Gene3D" id="2.40.70.10">
    <property type="entry name" value="Acid Proteases"/>
    <property type="match status" value="1"/>
</dbReference>
<proteinExistence type="predicted"/>
<dbReference type="InterPro" id="IPR021109">
    <property type="entry name" value="Peptidase_aspartic_dom_sf"/>
</dbReference>